<sequence>MEPKADTARLVKTEPVKQPSNGKSQNSLEATRKRDENSKGLNVTPGSRSTSSFVSSVSSTSTGSFGTTGSSHVSKRPWTKEEDKTLDETVTLLGAKSWSQIAQGLPGRIGKQCRERWHNHLNPNIKKGHWSKEEDDMIFKHHKELGNQWALIAKHVPGRTDNAVKNRYYSTMRKLSRRVEKAKAKGKPLPDHPLLETIEKELTTKLYTMAKQESKAAKATNKTKQKSYFVKKKENKNVHNKLKRGRDIAAMTKAVKAAKTFSNKKEDLTVDTWFSGSVQGGINQTERLSSPGSFMSFWMCLLPDVQMLYHNLYFHP</sequence>
<feature type="domain" description="Myb-like" evidence="4">
    <location>
        <begin position="70"/>
        <end position="121"/>
    </location>
</feature>
<dbReference type="InterPro" id="IPR050560">
    <property type="entry name" value="MYB_TF"/>
</dbReference>
<name>A0A7S3UXK0_9STRA</name>
<dbReference type="SMART" id="SM00717">
    <property type="entry name" value="SANT"/>
    <property type="match status" value="2"/>
</dbReference>
<dbReference type="PANTHER" id="PTHR45614">
    <property type="entry name" value="MYB PROTEIN-RELATED"/>
    <property type="match status" value="1"/>
</dbReference>
<evidence type="ECO:0000256" key="2">
    <source>
        <dbReference type="ARBA" id="ARBA00023125"/>
    </source>
</evidence>
<dbReference type="EMBL" id="HBIN01013606">
    <property type="protein sequence ID" value="CAE0440134.1"/>
    <property type="molecule type" value="Transcribed_RNA"/>
</dbReference>
<proteinExistence type="predicted"/>
<dbReference type="GO" id="GO:0000978">
    <property type="term" value="F:RNA polymerase II cis-regulatory region sequence-specific DNA binding"/>
    <property type="evidence" value="ECO:0007669"/>
    <property type="project" value="TreeGrafter"/>
</dbReference>
<evidence type="ECO:0000256" key="3">
    <source>
        <dbReference type="SAM" id="MobiDB-lite"/>
    </source>
</evidence>
<dbReference type="InterPro" id="IPR017930">
    <property type="entry name" value="Myb_dom"/>
</dbReference>
<feature type="domain" description="HTH myb-type" evidence="5">
    <location>
        <begin position="122"/>
        <end position="176"/>
    </location>
</feature>
<dbReference type="PROSITE" id="PS50090">
    <property type="entry name" value="MYB_LIKE"/>
    <property type="match status" value="2"/>
</dbReference>
<evidence type="ECO:0000313" key="6">
    <source>
        <dbReference type="EMBL" id="CAE0440134.1"/>
    </source>
</evidence>
<protein>
    <submittedName>
        <fullName evidence="6">Uncharacterized protein</fullName>
    </submittedName>
</protein>
<feature type="region of interest" description="Disordered" evidence="3">
    <location>
        <begin position="1"/>
        <end position="82"/>
    </location>
</feature>
<dbReference type="GO" id="GO:0000981">
    <property type="term" value="F:DNA-binding transcription factor activity, RNA polymerase II-specific"/>
    <property type="evidence" value="ECO:0007669"/>
    <property type="project" value="TreeGrafter"/>
</dbReference>
<feature type="compositionally biased region" description="Polar residues" evidence="3">
    <location>
        <begin position="18"/>
        <end position="29"/>
    </location>
</feature>
<feature type="compositionally biased region" description="Low complexity" evidence="3">
    <location>
        <begin position="46"/>
        <end position="72"/>
    </location>
</feature>
<dbReference type="Pfam" id="PF00249">
    <property type="entry name" value="Myb_DNA-binding"/>
    <property type="match status" value="2"/>
</dbReference>
<dbReference type="PROSITE" id="PS51294">
    <property type="entry name" value="HTH_MYB"/>
    <property type="match status" value="2"/>
</dbReference>
<feature type="domain" description="Myb-like" evidence="4">
    <location>
        <begin position="122"/>
        <end position="172"/>
    </location>
</feature>
<dbReference type="SUPFAM" id="SSF46689">
    <property type="entry name" value="Homeodomain-like"/>
    <property type="match status" value="1"/>
</dbReference>
<feature type="domain" description="HTH myb-type" evidence="5">
    <location>
        <begin position="70"/>
        <end position="121"/>
    </location>
</feature>
<feature type="compositionally biased region" description="Basic and acidic residues" evidence="3">
    <location>
        <begin position="1"/>
        <end position="15"/>
    </location>
</feature>
<dbReference type="Gene3D" id="1.10.10.60">
    <property type="entry name" value="Homeodomain-like"/>
    <property type="match status" value="2"/>
</dbReference>
<accession>A0A7S3UXK0</accession>
<organism evidence="6">
    <name type="scientific">Aplanochytrium stocchinoi</name>
    <dbReference type="NCBI Taxonomy" id="215587"/>
    <lineage>
        <taxon>Eukaryota</taxon>
        <taxon>Sar</taxon>
        <taxon>Stramenopiles</taxon>
        <taxon>Bigyra</taxon>
        <taxon>Labyrinthulomycetes</taxon>
        <taxon>Thraustochytrida</taxon>
        <taxon>Thraustochytriidae</taxon>
        <taxon>Aplanochytrium</taxon>
    </lineage>
</organism>
<evidence type="ECO:0000259" key="5">
    <source>
        <dbReference type="PROSITE" id="PS51294"/>
    </source>
</evidence>
<dbReference type="PANTHER" id="PTHR45614:SF232">
    <property type="entry name" value="TRANSCRIPTION FACTOR MYB3R-2"/>
    <property type="match status" value="1"/>
</dbReference>
<dbReference type="AlphaFoldDB" id="A0A7S3UXK0"/>
<dbReference type="InterPro" id="IPR001005">
    <property type="entry name" value="SANT/Myb"/>
</dbReference>
<gene>
    <name evidence="6" type="ORF">ASTO00021_LOCUS10282</name>
</gene>
<dbReference type="CDD" id="cd00167">
    <property type="entry name" value="SANT"/>
    <property type="match status" value="2"/>
</dbReference>
<reference evidence="6" key="1">
    <citation type="submission" date="2021-01" db="EMBL/GenBank/DDBJ databases">
        <authorList>
            <person name="Corre E."/>
            <person name="Pelletier E."/>
            <person name="Niang G."/>
            <person name="Scheremetjew M."/>
            <person name="Finn R."/>
            <person name="Kale V."/>
            <person name="Holt S."/>
            <person name="Cochrane G."/>
            <person name="Meng A."/>
            <person name="Brown T."/>
            <person name="Cohen L."/>
        </authorList>
    </citation>
    <scope>NUCLEOTIDE SEQUENCE</scope>
    <source>
        <strain evidence="6">GSBS06</strain>
    </source>
</reference>
<evidence type="ECO:0000256" key="1">
    <source>
        <dbReference type="ARBA" id="ARBA00022737"/>
    </source>
</evidence>
<dbReference type="InterPro" id="IPR009057">
    <property type="entry name" value="Homeodomain-like_sf"/>
</dbReference>
<evidence type="ECO:0000259" key="4">
    <source>
        <dbReference type="PROSITE" id="PS50090"/>
    </source>
</evidence>
<dbReference type="FunFam" id="1.10.10.60:FF:000010">
    <property type="entry name" value="Transcriptional activator Myb isoform A"/>
    <property type="match status" value="1"/>
</dbReference>
<keyword evidence="2" id="KW-0238">DNA-binding</keyword>
<dbReference type="GO" id="GO:0005634">
    <property type="term" value="C:nucleus"/>
    <property type="evidence" value="ECO:0007669"/>
    <property type="project" value="TreeGrafter"/>
</dbReference>
<keyword evidence="1" id="KW-0677">Repeat</keyword>